<reference evidence="3" key="1">
    <citation type="submission" date="2021-01" db="EMBL/GenBank/DDBJ databases">
        <title>Modified the classification status of verrucomicrobia.</title>
        <authorList>
            <person name="Feng X."/>
        </authorList>
    </citation>
    <scope>NUCLEOTIDE SEQUENCE</scope>
    <source>
        <strain evidence="3">_KCTC 22039</strain>
    </source>
</reference>
<comment type="caution">
    <text evidence="3">The sequence shown here is derived from an EMBL/GenBank/DDBJ whole genome shotgun (WGS) entry which is preliminary data.</text>
</comment>
<dbReference type="RefSeq" id="WP_200312099.1">
    <property type="nucleotide sequence ID" value="NZ_JAENIM010000043.1"/>
</dbReference>
<gene>
    <name evidence="3" type="primary">tsaB</name>
    <name evidence="3" type="ORF">JIN82_13055</name>
</gene>
<feature type="region of interest" description="Disordered" evidence="1">
    <location>
        <begin position="205"/>
        <end position="226"/>
    </location>
</feature>
<protein>
    <submittedName>
        <fullName evidence="3">tRNA (Adenosine(37)-N6)-threonylcarbamoyltransferase complex dimerization subunit type 1 TsaB</fullName>
    </submittedName>
</protein>
<dbReference type="GO" id="GO:0002949">
    <property type="term" value="P:tRNA threonylcarbamoyladenosine modification"/>
    <property type="evidence" value="ECO:0007669"/>
    <property type="project" value="InterPro"/>
</dbReference>
<dbReference type="Proteomes" id="UP000624703">
    <property type="component" value="Unassembled WGS sequence"/>
</dbReference>
<dbReference type="AlphaFoldDB" id="A0A8J7MG15"/>
<dbReference type="EMBL" id="JAENIM010000043">
    <property type="protein sequence ID" value="MBK1792083.1"/>
    <property type="molecule type" value="Genomic_DNA"/>
</dbReference>
<dbReference type="Gene3D" id="3.30.420.40">
    <property type="match status" value="2"/>
</dbReference>
<dbReference type="Pfam" id="PF00814">
    <property type="entry name" value="TsaD"/>
    <property type="match status" value="1"/>
</dbReference>
<accession>A0A8J7MG15</accession>
<keyword evidence="4" id="KW-1185">Reference proteome</keyword>
<feature type="domain" description="Gcp-like" evidence="2">
    <location>
        <begin position="34"/>
        <end position="122"/>
    </location>
</feature>
<dbReference type="NCBIfam" id="TIGR03725">
    <property type="entry name" value="T6A_YeaZ"/>
    <property type="match status" value="1"/>
</dbReference>
<evidence type="ECO:0000256" key="1">
    <source>
        <dbReference type="SAM" id="MobiDB-lite"/>
    </source>
</evidence>
<evidence type="ECO:0000259" key="2">
    <source>
        <dbReference type="Pfam" id="PF00814"/>
    </source>
</evidence>
<dbReference type="SUPFAM" id="SSF53067">
    <property type="entry name" value="Actin-like ATPase domain"/>
    <property type="match status" value="1"/>
</dbReference>
<dbReference type="InterPro" id="IPR000905">
    <property type="entry name" value="Gcp-like_dom"/>
</dbReference>
<dbReference type="InterPro" id="IPR043129">
    <property type="entry name" value="ATPase_NBD"/>
</dbReference>
<name>A0A8J7MG15_9BACT</name>
<evidence type="ECO:0000313" key="3">
    <source>
        <dbReference type="EMBL" id="MBK1792083.1"/>
    </source>
</evidence>
<dbReference type="InterPro" id="IPR022496">
    <property type="entry name" value="T6A_TsaB"/>
</dbReference>
<evidence type="ECO:0000313" key="4">
    <source>
        <dbReference type="Proteomes" id="UP000624703"/>
    </source>
</evidence>
<proteinExistence type="predicted"/>
<organism evidence="3 4">
    <name type="scientific">Persicirhabdus sediminis</name>
    <dbReference type="NCBI Taxonomy" id="454144"/>
    <lineage>
        <taxon>Bacteria</taxon>
        <taxon>Pseudomonadati</taxon>
        <taxon>Verrucomicrobiota</taxon>
        <taxon>Verrucomicrobiia</taxon>
        <taxon>Verrucomicrobiales</taxon>
        <taxon>Verrucomicrobiaceae</taxon>
        <taxon>Persicirhabdus</taxon>
    </lineage>
</organism>
<sequence>MDTIISIECSTSRASIALTSGSECLFQQEFLNDRYHHAEIFDALKKALECLPVGHGLDCVLIGLGPGSYSSIRIGIATGQSLAIVHRCPAIGMSSLLASETALESANTLAVGDARRGSYFISQINQRTMPEPELVDTDTFLQTLQAAKESNQPIFSCDEKWPMPLESELAESITHEHPQALGLIKQWQLLDEEQRSQLQAMPTSPIYLRPPFTSEAKKGHPLLRKK</sequence>